<evidence type="ECO:0000313" key="3">
    <source>
        <dbReference type="Proteomes" id="UP000886523"/>
    </source>
</evidence>
<feature type="region of interest" description="Disordered" evidence="1">
    <location>
        <begin position="81"/>
        <end position="100"/>
    </location>
</feature>
<dbReference type="AlphaFoldDB" id="A0A9P6ATK4"/>
<sequence>MHPLILLQRAAARKAQNTERSTSVTMDGLDNTCSPLPGLPLSSQLTVAQEDAPYDQSPPQTSSSFSSSSSSLSFSAFHLDASDSRTSSPPTPHSPYLGMKETSSLPFPDFSFEGRLQVPETAFRFIPPNLNSNDEGNHALSVDDNPYAALGFIPFPQYPQDPTLPVFLDASGFPSIFTLTDPRREDAEPPRKKHCTGSAIHDVLDQINRSPCSRCGKSEVNSLDVFCGVLIDATMHSP</sequence>
<keyword evidence="3" id="KW-1185">Reference proteome</keyword>
<protein>
    <submittedName>
        <fullName evidence="2">Uncharacterized protein</fullName>
    </submittedName>
</protein>
<feature type="region of interest" description="Disordered" evidence="1">
    <location>
        <begin position="12"/>
        <end position="41"/>
    </location>
</feature>
<proteinExistence type="predicted"/>
<dbReference type="Proteomes" id="UP000886523">
    <property type="component" value="Unassembled WGS sequence"/>
</dbReference>
<accession>A0A9P6ATK4</accession>
<evidence type="ECO:0000313" key="2">
    <source>
        <dbReference type="EMBL" id="KAF9511442.1"/>
    </source>
</evidence>
<evidence type="ECO:0000256" key="1">
    <source>
        <dbReference type="SAM" id="MobiDB-lite"/>
    </source>
</evidence>
<gene>
    <name evidence="2" type="ORF">BS47DRAFT_1173794</name>
</gene>
<organism evidence="2 3">
    <name type="scientific">Hydnum rufescens UP504</name>
    <dbReference type="NCBI Taxonomy" id="1448309"/>
    <lineage>
        <taxon>Eukaryota</taxon>
        <taxon>Fungi</taxon>
        <taxon>Dikarya</taxon>
        <taxon>Basidiomycota</taxon>
        <taxon>Agaricomycotina</taxon>
        <taxon>Agaricomycetes</taxon>
        <taxon>Cantharellales</taxon>
        <taxon>Hydnaceae</taxon>
        <taxon>Hydnum</taxon>
    </lineage>
</organism>
<name>A0A9P6ATK4_9AGAM</name>
<reference evidence="2" key="1">
    <citation type="journal article" date="2020" name="Nat. Commun.">
        <title>Large-scale genome sequencing of mycorrhizal fungi provides insights into the early evolution of symbiotic traits.</title>
        <authorList>
            <person name="Miyauchi S."/>
            <person name="Kiss E."/>
            <person name="Kuo A."/>
            <person name="Drula E."/>
            <person name="Kohler A."/>
            <person name="Sanchez-Garcia M."/>
            <person name="Morin E."/>
            <person name="Andreopoulos B."/>
            <person name="Barry K.W."/>
            <person name="Bonito G."/>
            <person name="Buee M."/>
            <person name="Carver A."/>
            <person name="Chen C."/>
            <person name="Cichocki N."/>
            <person name="Clum A."/>
            <person name="Culley D."/>
            <person name="Crous P.W."/>
            <person name="Fauchery L."/>
            <person name="Girlanda M."/>
            <person name="Hayes R.D."/>
            <person name="Keri Z."/>
            <person name="LaButti K."/>
            <person name="Lipzen A."/>
            <person name="Lombard V."/>
            <person name="Magnuson J."/>
            <person name="Maillard F."/>
            <person name="Murat C."/>
            <person name="Nolan M."/>
            <person name="Ohm R.A."/>
            <person name="Pangilinan J."/>
            <person name="Pereira M.F."/>
            <person name="Perotto S."/>
            <person name="Peter M."/>
            <person name="Pfister S."/>
            <person name="Riley R."/>
            <person name="Sitrit Y."/>
            <person name="Stielow J.B."/>
            <person name="Szollosi G."/>
            <person name="Zifcakova L."/>
            <person name="Stursova M."/>
            <person name="Spatafora J.W."/>
            <person name="Tedersoo L."/>
            <person name="Vaario L.M."/>
            <person name="Yamada A."/>
            <person name="Yan M."/>
            <person name="Wang P."/>
            <person name="Xu J."/>
            <person name="Bruns T."/>
            <person name="Baldrian P."/>
            <person name="Vilgalys R."/>
            <person name="Dunand C."/>
            <person name="Henrissat B."/>
            <person name="Grigoriev I.V."/>
            <person name="Hibbett D."/>
            <person name="Nagy L.G."/>
            <person name="Martin F.M."/>
        </authorList>
    </citation>
    <scope>NUCLEOTIDE SEQUENCE</scope>
    <source>
        <strain evidence="2">UP504</strain>
    </source>
</reference>
<dbReference type="EMBL" id="MU129000">
    <property type="protein sequence ID" value="KAF9511442.1"/>
    <property type="molecule type" value="Genomic_DNA"/>
</dbReference>
<comment type="caution">
    <text evidence="2">The sequence shown here is derived from an EMBL/GenBank/DDBJ whole genome shotgun (WGS) entry which is preliminary data.</text>
</comment>